<evidence type="ECO:0000256" key="2">
    <source>
        <dbReference type="SAM" id="Phobius"/>
    </source>
</evidence>
<evidence type="ECO:0008006" key="5">
    <source>
        <dbReference type="Google" id="ProtNLM"/>
    </source>
</evidence>
<proteinExistence type="predicted"/>
<keyword evidence="2" id="KW-1133">Transmembrane helix</keyword>
<dbReference type="Proteomes" id="UP000182658">
    <property type="component" value="Unassembled WGS sequence"/>
</dbReference>
<evidence type="ECO:0000313" key="4">
    <source>
        <dbReference type="Proteomes" id="UP000182658"/>
    </source>
</evidence>
<feature type="compositionally biased region" description="Polar residues" evidence="1">
    <location>
        <begin position="17"/>
        <end position="40"/>
    </location>
</feature>
<accession>A0A1J7I974</accession>
<organism evidence="3 4">
    <name type="scientific">Coniochaeta ligniaria NRRL 30616</name>
    <dbReference type="NCBI Taxonomy" id="1408157"/>
    <lineage>
        <taxon>Eukaryota</taxon>
        <taxon>Fungi</taxon>
        <taxon>Dikarya</taxon>
        <taxon>Ascomycota</taxon>
        <taxon>Pezizomycotina</taxon>
        <taxon>Sordariomycetes</taxon>
        <taxon>Sordariomycetidae</taxon>
        <taxon>Coniochaetales</taxon>
        <taxon>Coniochaetaceae</taxon>
        <taxon>Coniochaeta</taxon>
    </lineage>
</organism>
<feature type="compositionally biased region" description="Low complexity" evidence="1">
    <location>
        <begin position="62"/>
        <end position="77"/>
    </location>
</feature>
<dbReference type="EMBL" id="KV875105">
    <property type="protein sequence ID" value="OIW24005.1"/>
    <property type="molecule type" value="Genomic_DNA"/>
</dbReference>
<reference evidence="3 4" key="1">
    <citation type="submission" date="2016-10" db="EMBL/GenBank/DDBJ databases">
        <title>Draft genome sequence of Coniochaeta ligniaria NRRL30616, a lignocellulolytic fungus for bioabatement of inhibitors in plant biomass hydrolysates.</title>
        <authorList>
            <consortium name="DOE Joint Genome Institute"/>
            <person name="Jimenez D.J."/>
            <person name="Hector R.E."/>
            <person name="Riley R."/>
            <person name="Sun H."/>
            <person name="Grigoriev I.V."/>
            <person name="Van Elsas J.D."/>
            <person name="Nichols N.N."/>
        </authorList>
    </citation>
    <scope>NUCLEOTIDE SEQUENCE [LARGE SCALE GENOMIC DNA]</scope>
    <source>
        <strain evidence="3 4">NRRL 30616</strain>
    </source>
</reference>
<evidence type="ECO:0000313" key="3">
    <source>
        <dbReference type="EMBL" id="OIW24005.1"/>
    </source>
</evidence>
<keyword evidence="2" id="KW-0472">Membrane</keyword>
<gene>
    <name evidence="3" type="ORF">CONLIGDRAFT_637232</name>
</gene>
<feature type="transmembrane region" description="Helical" evidence="2">
    <location>
        <begin position="86"/>
        <end position="107"/>
    </location>
</feature>
<keyword evidence="2" id="KW-0812">Transmembrane</keyword>
<keyword evidence="4" id="KW-1185">Reference proteome</keyword>
<feature type="compositionally biased region" description="Low complexity" evidence="1">
    <location>
        <begin position="41"/>
        <end position="54"/>
    </location>
</feature>
<feature type="region of interest" description="Disordered" evidence="1">
    <location>
        <begin position="17"/>
        <end position="83"/>
    </location>
</feature>
<name>A0A1J7I974_9PEZI</name>
<dbReference type="InParanoid" id="A0A1J7I974"/>
<dbReference type="InterPro" id="IPR017756">
    <property type="entry name" value="TM_Gly-Cys-Arg_CS"/>
</dbReference>
<dbReference type="CDD" id="cd12087">
    <property type="entry name" value="TM_EGFR-like"/>
    <property type="match status" value="1"/>
</dbReference>
<evidence type="ECO:0000256" key="1">
    <source>
        <dbReference type="SAM" id="MobiDB-lite"/>
    </source>
</evidence>
<dbReference type="NCBIfam" id="TIGR03382">
    <property type="entry name" value="GC_trans_RRR"/>
    <property type="match status" value="1"/>
</dbReference>
<sequence length="116" mass="12409">MAVQIRWYPSDLSVLDQATSTEQTPSTHRLVPRQSQTASQSPSVSRPTTTSRLTETQTAQPGSGSSGISSTAQSTTGDNPSTTAKVGIAVGTVIAAMLLGCLLAWLWRRRKHTQRL</sequence>
<dbReference type="AlphaFoldDB" id="A0A1J7I974"/>
<protein>
    <recommendedName>
        <fullName evidence="5">Mid2 domain-containing protein</fullName>
    </recommendedName>
</protein>